<evidence type="ECO:0000256" key="2">
    <source>
        <dbReference type="ARBA" id="ARBA00004141"/>
    </source>
</evidence>
<dbReference type="GO" id="GO:0008270">
    <property type="term" value="F:zinc ion binding"/>
    <property type="evidence" value="ECO:0007669"/>
    <property type="project" value="UniProtKB-KW"/>
</dbReference>
<evidence type="ECO:0000256" key="9">
    <source>
        <dbReference type="ARBA" id="ARBA00022771"/>
    </source>
</evidence>
<dbReference type="Pfam" id="PF22191">
    <property type="entry name" value="IBR_1"/>
    <property type="match status" value="1"/>
</dbReference>
<dbReference type="Pfam" id="PF01485">
    <property type="entry name" value="IBR"/>
    <property type="match status" value="1"/>
</dbReference>
<evidence type="ECO:0000256" key="16">
    <source>
        <dbReference type="SAM" id="Phobius"/>
    </source>
</evidence>
<dbReference type="InterPro" id="IPR031127">
    <property type="entry name" value="E3_UB_ligase_RBR"/>
</dbReference>
<keyword evidence="9" id="KW-0863">Zinc-finger</keyword>
<evidence type="ECO:0000313" key="18">
    <source>
        <dbReference type="EMBL" id="CAG7817278.1"/>
    </source>
</evidence>
<dbReference type="EMBL" id="CAJVCH010390404">
    <property type="protein sequence ID" value="CAG7817278.1"/>
    <property type="molecule type" value="Genomic_DNA"/>
</dbReference>
<evidence type="ECO:0000256" key="7">
    <source>
        <dbReference type="ARBA" id="ARBA00022723"/>
    </source>
</evidence>
<keyword evidence="10" id="KW-0833">Ubl conjugation pathway</keyword>
<keyword evidence="8" id="KW-0677">Repeat</keyword>
<dbReference type="InterPro" id="IPR002867">
    <property type="entry name" value="IBR_dom"/>
</dbReference>
<comment type="pathway">
    <text evidence="3">Protein modification; protein ubiquitination.</text>
</comment>
<evidence type="ECO:0000256" key="14">
    <source>
        <dbReference type="ARBA" id="ARBA00061087"/>
    </source>
</evidence>
<comment type="caution">
    <text evidence="18">The sequence shown here is derived from an EMBL/GenBank/DDBJ whole genome shotgun (WGS) entry which is preliminary data.</text>
</comment>
<dbReference type="PROSITE" id="PS51873">
    <property type="entry name" value="TRIAD"/>
    <property type="match status" value="1"/>
</dbReference>
<evidence type="ECO:0000256" key="13">
    <source>
        <dbReference type="ARBA" id="ARBA00023136"/>
    </source>
</evidence>
<dbReference type="GO" id="GO:0016020">
    <property type="term" value="C:membrane"/>
    <property type="evidence" value="ECO:0007669"/>
    <property type="project" value="UniProtKB-SubCell"/>
</dbReference>
<evidence type="ECO:0000256" key="4">
    <source>
        <dbReference type="ARBA" id="ARBA00012251"/>
    </source>
</evidence>
<feature type="compositionally biased region" description="Polar residues" evidence="15">
    <location>
        <begin position="458"/>
        <end position="471"/>
    </location>
</feature>
<feature type="transmembrane region" description="Helical" evidence="16">
    <location>
        <begin position="328"/>
        <end position="361"/>
    </location>
</feature>
<name>A0A8J2L7S0_9HEXA</name>
<evidence type="ECO:0000259" key="17">
    <source>
        <dbReference type="PROSITE" id="PS51873"/>
    </source>
</evidence>
<feature type="compositionally biased region" description="Low complexity" evidence="15">
    <location>
        <begin position="515"/>
        <end position="527"/>
    </location>
</feature>
<evidence type="ECO:0000256" key="12">
    <source>
        <dbReference type="ARBA" id="ARBA00022989"/>
    </source>
</evidence>
<evidence type="ECO:0000256" key="8">
    <source>
        <dbReference type="ARBA" id="ARBA00022737"/>
    </source>
</evidence>
<evidence type="ECO:0000313" key="19">
    <source>
        <dbReference type="Proteomes" id="UP000708208"/>
    </source>
</evidence>
<comment type="catalytic activity">
    <reaction evidence="1">
        <text>[E2 ubiquitin-conjugating enzyme]-S-ubiquitinyl-L-cysteine + [acceptor protein]-L-lysine = [E2 ubiquitin-conjugating enzyme]-L-cysteine + [acceptor protein]-N(6)-ubiquitinyl-L-lysine.</text>
        <dbReference type="EC" id="2.3.2.31"/>
    </reaction>
</comment>
<dbReference type="PANTHER" id="PTHR11685">
    <property type="entry name" value="RBR FAMILY RING FINGER AND IBR DOMAIN-CONTAINING"/>
    <property type="match status" value="1"/>
</dbReference>
<evidence type="ECO:0000256" key="6">
    <source>
        <dbReference type="ARBA" id="ARBA00022692"/>
    </source>
</evidence>
<reference evidence="18" key="1">
    <citation type="submission" date="2021-06" db="EMBL/GenBank/DDBJ databases">
        <authorList>
            <person name="Hodson N. C."/>
            <person name="Mongue J. A."/>
            <person name="Jaron S. K."/>
        </authorList>
    </citation>
    <scope>NUCLEOTIDE SEQUENCE</scope>
</reference>
<gene>
    <name evidence="18" type="ORF">AFUS01_LOCUS27856</name>
</gene>
<dbReference type="GO" id="GO:0061630">
    <property type="term" value="F:ubiquitin protein ligase activity"/>
    <property type="evidence" value="ECO:0007669"/>
    <property type="project" value="UniProtKB-EC"/>
</dbReference>
<sequence length="587" mass="62706">MARKAENGSKAKSGRTSRFSLRHLLASTNILAGASNANIPIPSTTIRAKDSFPSVHKKRNFSDSDQGLETIGSGSEASDVVTIDCYVEPQPLPNGLFECPLCYAPVEFFSEISCCHHRACSDCWKAYLRIQITESRINITCFQCSKLLHPNDIKSLCGAADLMLKYEEFMLRRVMALEPDARWCPAPDCGFAVIAAGCASCPRLLCERPNCNTAFCYHCKQLWHPNLTCDAARALRSAADALLVPSSSGSHKLSAETQTVTKEDIKPCPRCQILIVKMDDGSCNHMSCAVCGAEFCWLCMKEVSDLHYLSPSGCTFWGKKPWSRKKKLMWQLGTLIGAPVGIGLVAGIAVPAMVIGIPVWVGQKIHNKMKLSARHKRNVAVTGGVLAAIIISPVLAGLAVGLGVPVLLAYVYGVVPISLCRSGGCGMTTSSSGFRFEFDELDEYLREFREPSAVITHNGLTRQSTRSNDFGSSRGAPSIGEVSVVSSAGVGRVARGSSPDRESASIAALAGASLTGSVGSSSHPPSHNKLEIQADVTSTKRHSLSSETASVCLSMDDAAASTRGLAGSVLSYKVNIEDSKSEASCGQ</sequence>
<accession>A0A8J2L7S0</accession>
<protein>
    <recommendedName>
        <fullName evidence="4">RBR-type E3 ubiquitin transferase</fullName>
        <ecNumber evidence="4">2.3.2.31</ecNumber>
    </recommendedName>
</protein>
<evidence type="ECO:0000256" key="15">
    <source>
        <dbReference type="SAM" id="MobiDB-lite"/>
    </source>
</evidence>
<evidence type="ECO:0000256" key="5">
    <source>
        <dbReference type="ARBA" id="ARBA00022679"/>
    </source>
</evidence>
<keyword evidence="5" id="KW-0808">Transferase</keyword>
<dbReference type="OrthoDB" id="1431934at2759"/>
<dbReference type="CDD" id="cd20338">
    <property type="entry name" value="BRcat_RBR_RNF19"/>
    <property type="match status" value="1"/>
</dbReference>
<proteinExistence type="inferred from homology"/>
<dbReference type="FunFam" id="2.20.25.20:FF:000004">
    <property type="entry name" value="RBR-type E3 ubiquitin transferase"/>
    <property type="match status" value="1"/>
</dbReference>
<feature type="transmembrane region" description="Helical" evidence="16">
    <location>
        <begin position="381"/>
        <end position="412"/>
    </location>
</feature>
<evidence type="ECO:0000256" key="10">
    <source>
        <dbReference type="ARBA" id="ARBA00022786"/>
    </source>
</evidence>
<keyword evidence="19" id="KW-1185">Reference proteome</keyword>
<evidence type="ECO:0000256" key="1">
    <source>
        <dbReference type="ARBA" id="ARBA00001798"/>
    </source>
</evidence>
<keyword evidence="13 16" id="KW-0472">Membrane</keyword>
<keyword evidence="7" id="KW-0479">Metal-binding</keyword>
<feature type="domain" description="RING-type" evidence="17">
    <location>
        <begin position="95"/>
        <end position="318"/>
    </location>
</feature>
<dbReference type="AlphaFoldDB" id="A0A8J2L7S0"/>
<dbReference type="GO" id="GO:0016567">
    <property type="term" value="P:protein ubiquitination"/>
    <property type="evidence" value="ECO:0007669"/>
    <property type="project" value="InterPro"/>
</dbReference>
<evidence type="ECO:0000256" key="11">
    <source>
        <dbReference type="ARBA" id="ARBA00022833"/>
    </source>
</evidence>
<dbReference type="FunFam" id="1.20.120.1750:FF:000001">
    <property type="entry name" value="RBR-type E3 ubiquitin transferase"/>
    <property type="match status" value="1"/>
</dbReference>
<feature type="region of interest" description="Disordered" evidence="15">
    <location>
        <begin position="456"/>
        <end position="475"/>
    </location>
</feature>
<dbReference type="SMART" id="SM00647">
    <property type="entry name" value="IBR"/>
    <property type="match status" value="2"/>
</dbReference>
<comment type="subcellular location">
    <subcellularLocation>
        <location evidence="2">Membrane</location>
        <topology evidence="2">Multi-pass membrane protein</topology>
    </subcellularLocation>
</comment>
<dbReference type="EC" id="2.3.2.31" evidence="4"/>
<dbReference type="InterPro" id="IPR044066">
    <property type="entry name" value="TRIAD_supradom"/>
</dbReference>
<keyword evidence="6 16" id="KW-0812">Transmembrane</keyword>
<keyword evidence="12 16" id="KW-1133">Transmembrane helix</keyword>
<dbReference type="Proteomes" id="UP000708208">
    <property type="component" value="Unassembled WGS sequence"/>
</dbReference>
<comment type="similarity">
    <text evidence="14">Belongs to the RBR family. RNF19 subfamily.</text>
</comment>
<dbReference type="CDD" id="cd20355">
    <property type="entry name" value="Rcat_RBR_RNF19"/>
    <property type="match status" value="1"/>
</dbReference>
<feature type="region of interest" description="Disordered" evidence="15">
    <location>
        <begin position="515"/>
        <end position="541"/>
    </location>
</feature>
<keyword evidence="11" id="KW-0862">Zinc</keyword>
<evidence type="ECO:0000256" key="3">
    <source>
        <dbReference type="ARBA" id="ARBA00004906"/>
    </source>
</evidence>
<organism evidence="18 19">
    <name type="scientific">Allacma fusca</name>
    <dbReference type="NCBI Taxonomy" id="39272"/>
    <lineage>
        <taxon>Eukaryota</taxon>
        <taxon>Metazoa</taxon>
        <taxon>Ecdysozoa</taxon>
        <taxon>Arthropoda</taxon>
        <taxon>Hexapoda</taxon>
        <taxon>Collembola</taxon>
        <taxon>Symphypleona</taxon>
        <taxon>Sminthuridae</taxon>
        <taxon>Allacma</taxon>
    </lineage>
</organism>